<dbReference type="Proteomes" id="UP000243688">
    <property type="component" value="Unassembled WGS sequence"/>
</dbReference>
<dbReference type="Pfam" id="PF10364">
    <property type="entry name" value="NKWYS"/>
    <property type="match status" value="1"/>
</dbReference>
<dbReference type="InterPro" id="IPR027417">
    <property type="entry name" value="P-loop_NTPase"/>
</dbReference>
<dbReference type="EMBL" id="MOXJ01000034">
    <property type="protein sequence ID" value="PDO09565.1"/>
    <property type="molecule type" value="Genomic_DNA"/>
</dbReference>
<evidence type="ECO:0000313" key="1">
    <source>
        <dbReference type="EMBL" id="PDO09565.1"/>
    </source>
</evidence>
<dbReference type="SUPFAM" id="SSF52540">
    <property type="entry name" value="P-loop containing nucleoside triphosphate hydrolases"/>
    <property type="match status" value="1"/>
</dbReference>
<dbReference type="Gene3D" id="3.40.50.720">
    <property type="entry name" value="NAD(P)-binding Rossmann-like Domain"/>
    <property type="match status" value="1"/>
</dbReference>
<sequence>MDYPTLRIKQVVNERPVIIFGAGETTKQTLECLNEKERANIIALIDNDRRKIGSELFNIPIYSPKILEERPKFTKNCDTIIIRVQQKRTANEIEEQIVQNTNHFYKIIKCYSFPLDDSSTMEEVLDYIRVTNGLPIMVYQMGKVGSRTIVDSLYQHGFESWHIHYLSKKFYKWLERREPITFLDAVHQVANDRMDRIKVISLVRNPLERNVSSFFQNIERFHPDLVRGYRDGSVSIEEIIEVFFQRHGIEDHDQPLTWWDRELKGMLNFNVFEEKFPKEEGYCIYHTREADILLIKLEKLNECAEEAFEKFLGIKYFRIKESNRGNKKSYYDIYQDFKNKIKFPIQYVNKYLEAREIRHFYTDEEIESMRRRVKIIL</sequence>
<dbReference type="AlphaFoldDB" id="A0A2A6DXW0"/>
<dbReference type="SUPFAM" id="SSF53335">
    <property type="entry name" value="S-adenosyl-L-methionine-dependent methyltransferases"/>
    <property type="match status" value="1"/>
</dbReference>
<proteinExistence type="predicted"/>
<organism evidence="1 2">
    <name type="scientific">Candidatus Reconcilbacillus cellulovorans</name>
    <dbReference type="NCBI Taxonomy" id="1906605"/>
    <lineage>
        <taxon>Bacteria</taxon>
        <taxon>Bacillati</taxon>
        <taxon>Bacillota</taxon>
        <taxon>Bacilli</taxon>
        <taxon>Bacillales</taxon>
        <taxon>Paenibacillaceae</taxon>
        <taxon>Candidatus Reconcilbacillus</taxon>
    </lineage>
</organism>
<reference evidence="1 2" key="1">
    <citation type="submission" date="2016-12" db="EMBL/GenBank/DDBJ databases">
        <title>Candidatus Reconcilibacillus cellulovorans genome.</title>
        <authorList>
            <person name="Kolinko S."/>
            <person name="Wu Y.-W."/>
            <person name="Tachea F."/>
            <person name="Denzel E."/>
            <person name="Hiras J."/>
            <person name="Baecker N."/>
            <person name="Chan L.J."/>
            <person name="Eichorst S.A."/>
            <person name="Frey D."/>
            <person name="Adams P.D."/>
            <person name="Pray T."/>
            <person name="Tanjore D."/>
            <person name="Petzold C.J."/>
            <person name="Gladden J.M."/>
            <person name="Simmons B.A."/>
            <person name="Singer S.W."/>
        </authorList>
    </citation>
    <scope>NUCLEOTIDE SEQUENCE [LARGE SCALE GENOMIC DNA]</scope>
    <source>
        <strain evidence="1">JTherm</strain>
    </source>
</reference>
<evidence type="ECO:0000313" key="2">
    <source>
        <dbReference type="Proteomes" id="UP000243688"/>
    </source>
</evidence>
<dbReference type="InterPro" id="IPR029063">
    <property type="entry name" value="SAM-dependent_MTases_sf"/>
</dbReference>
<dbReference type="InterPro" id="IPR018831">
    <property type="entry name" value="Uncharacterised_NKWYS"/>
</dbReference>
<accession>A0A2A6DXW0</accession>
<protein>
    <submittedName>
        <fullName evidence="1">Uncharacterized protein</fullName>
    </submittedName>
</protein>
<name>A0A2A6DXW0_9BACL</name>
<gene>
    <name evidence="1" type="ORF">BLM47_11680</name>
</gene>
<comment type="caution">
    <text evidence="1">The sequence shown here is derived from an EMBL/GenBank/DDBJ whole genome shotgun (WGS) entry which is preliminary data.</text>
</comment>